<evidence type="ECO:0000256" key="1">
    <source>
        <dbReference type="SAM" id="Phobius"/>
    </source>
</evidence>
<dbReference type="EMBL" id="CACTIH010001996">
    <property type="protein sequence ID" value="CAA2971116.1"/>
    <property type="molecule type" value="Genomic_DNA"/>
</dbReference>
<name>A0A8S0QXX8_OLEEU</name>
<accession>A0A8S0QXX8</accession>
<reference evidence="2 3" key="1">
    <citation type="submission" date="2019-12" db="EMBL/GenBank/DDBJ databases">
        <authorList>
            <person name="Alioto T."/>
            <person name="Alioto T."/>
            <person name="Gomez Garrido J."/>
        </authorList>
    </citation>
    <scope>NUCLEOTIDE SEQUENCE [LARGE SCALE GENOMIC DNA]</scope>
</reference>
<comment type="caution">
    <text evidence="2">The sequence shown here is derived from an EMBL/GenBank/DDBJ whole genome shotgun (WGS) entry which is preliminary data.</text>
</comment>
<gene>
    <name evidence="2" type="ORF">OLEA9_A076600</name>
</gene>
<keyword evidence="1" id="KW-0472">Membrane</keyword>
<dbReference type="Gramene" id="OE9A076600T1">
    <property type="protein sequence ID" value="OE9A076600C1"/>
    <property type="gene ID" value="OE9A076600"/>
</dbReference>
<feature type="transmembrane region" description="Helical" evidence="1">
    <location>
        <begin position="102"/>
        <end position="122"/>
    </location>
</feature>
<dbReference type="Proteomes" id="UP000594638">
    <property type="component" value="Unassembled WGS sequence"/>
</dbReference>
<evidence type="ECO:0000313" key="3">
    <source>
        <dbReference type="Proteomes" id="UP000594638"/>
    </source>
</evidence>
<keyword evidence="3" id="KW-1185">Reference proteome</keyword>
<sequence length="130" mass="15301">MSPHANVSISVEAFVHHLHDLLIEINKQLEALYKLQPDWHKRNFEFNFGDYVILQAYSADPFEILKHVGSNICDIDLLSHFGHHFILIVKDFVVYKGYFKSLMIIFHLHMGIPTLNLLLYLLQYRLSQHI</sequence>
<proteinExistence type="predicted"/>
<organism evidence="2 3">
    <name type="scientific">Olea europaea subsp. europaea</name>
    <dbReference type="NCBI Taxonomy" id="158383"/>
    <lineage>
        <taxon>Eukaryota</taxon>
        <taxon>Viridiplantae</taxon>
        <taxon>Streptophyta</taxon>
        <taxon>Embryophyta</taxon>
        <taxon>Tracheophyta</taxon>
        <taxon>Spermatophyta</taxon>
        <taxon>Magnoliopsida</taxon>
        <taxon>eudicotyledons</taxon>
        <taxon>Gunneridae</taxon>
        <taxon>Pentapetalae</taxon>
        <taxon>asterids</taxon>
        <taxon>lamiids</taxon>
        <taxon>Lamiales</taxon>
        <taxon>Oleaceae</taxon>
        <taxon>Oleeae</taxon>
        <taxon>Olea</taxon>
    </lineage>
</organism>
<dbReference type="AlphaFoldDB" id="A0A8S0QXX8"/>
<evidence type="ECO:0000313" key="2">
    <source>
        <dbReference type="EMBL" id="CAA2971116.1"/>
    </source>
</evidence>
<keyword evidence="1" id="KW-0812">Transmembrane</keyword>
<protein>
    <submittedName>
        <fullName evidence="2">Uncharacterized protein</fullName>
    </submittedName>
</protein>
<keyword evidence="1" id="KW-1133">Transmembrane helix</keyword>